<name>A0A5J4W6W7_9EUKA</name>
<reference evidence="1 2" key="1">
    <citation type="submission" date="2019-03" db="EMBL/GenBank/DDBJ databases">
        <title>Single cell metagenomics reveals metabolic interactions within the superorganism composed of flagellate Streblomastix strix and complex community of Bacteroidetes bacteria on its surface.</title>
        <authorList>
            <person name="Treitli S.C."/>
            <person name="Kolisko M."/>
            <person name="Husnik F."/>
            <person name="Keeling P."/>
            <person name="Hampl V."/>
        </authorList>
    </citation>
    <scope>NUCLEOTIDE SEQUENCE [LARGE SCALE GENOMIC DNA]</scope>
    <source>
        <strain evidence="1">ST1C</strain>
    </source>
</reference>
<evidence type="ECO:0000313" key="1">
    <source>
        <dbReference type="EMBL" id="KAA6390607.1"/>
    </source>
</evidence>
<sequence>MSIRKIKIGKYAKWEGTEEYINSDDFPKFIVCDEKGYIQSADGHRITVLIKHQRVTKYFTQYPSKAERQKKHNKLWKEEDKPADSYRYFIKKYLSPFLKMLGHIVAQVYSVIGGRI</sequence>
<gene>
    <name evidence="1" type="ORF">EZS28_013869</name>
</gene>
<protein>
    <submittedName>
        <fullName evidence="1">Uncharacterized protein</fullName>
    </submittedName>
</protein>
<evidence type="ECO:0000313" key="2">
    <source>
        <dbReference type="Proteomes" id="UP000324800"/>
    </source>
</evidence>
<accession>A0A5J4W6W7</accession>
<dbReference type="EMBL" id="SNRW01003168">
    <property type="protein sequence ID" value="KAA6390607.1"/>
    <property type="molecule type" value="Genomic_DNA"/>
</dbReference>
<comment type="caution">
    <text evidence="1">The sequence shown here is derived from an EMBL/GenBank/DDBJ whole genome shotgun (WGS) entry which is preliminary data.</text>
</comment>
<proteinExistence type="predicted"/>
<organism evidence="1 2">
    <name type="scientific">Streblomastix strix</name>
    <dbReference type="NCBI Taxonomy" id="222440"/>
    <lineage>
        <taxon>Eukaryota</taxon>
        <taxon>Metamonada</taxon>
        <taxon>Preaxostyla</taxon>
        <taxon>Oxymonadida</taxon>
        <taxon>Streblomastigidae</taxon>
        <taxon>Streblomastix</taxon>
    </lineage>
</organism>
<dbReference type="Proteomes" id="UP000324800">
    <property type="component" value="Unassembled WGS sequence"/>
</dbReference>
<dbReference type="AlphaFoldDB" id="A0A5J4W6W7"/>